<evidence type="ECO:0000256" key="10">
    <source>
        <dbReference type="ARBA" id="ARBA00022989"/>
    </source>
</evidence>
<dbReference type="Gene3D" id="1.20.5.700">
    <property type="entry name" value="Single helix bin"/>
    <property type="match status" value="1"/>
</dbReference>
<evidence type="ECO:0000256" key="3">
    <source>
        <dbReference type="ARBA" id="ARBA00012952"/>
    </source>
</evidence>
<name>A0AAD7UFS6_9STRA</name>
<dbReference type="GO" id="GO:0009579">
    <property type="term" value="C:thylakoid"/>
    <property type="evidence" value="ECO:0007669"/>
    <property type="project" value="UniProtKB-SubCell"/>
</dbReference>
<dbReference type="AlphaFoldDB" id="A0AAD7UFS6"/>
<keyword evidence="8" id="KW-1278">Translocase</keyword>
<dbReference type="InterPro" id="IPR005805">
    <property type="entry name" value="Rieske_Fe-S_prot_C"/>
</dbReference>
<dbReference type="Gene3D" id="2.102.10.10">
    <property type="entry name" value="Rieske [2Fe-2S] iron-sulphur domain"/>
    <property type="match status" value="1"/>
</dbReference>
<evidence type="ECO:0000256" key="12">
    <source>
        <dbReference type="ARBA" id="ARBA00023014"/>
    </source>
</evidence>
<reference evidence="21" key="1">
    <citation type="submission" date="2023-01" db="EMBL/GenBank/DDBJ databases">
        <title>Metagenome sequencing of chrysophaentin producing Chrysophaeum taylorii.</title>
        <authorList>
            <person name="Davison J."/>
            <person name="Bewley C."/>
        </authorList>
    </citation>
    <scope>NUCLEOTIDE SEQUENCE</scope>
    <source>
        <strain evidence="21">NIES-1699</strain>
    </source>
</reference>
<feature type="signal peptide" evidence="19">
    <location>
        <begin position="1"/>
        <end position="16"/>
    </location>
</feature>
<dbReference type="PANTHER" id="PTHR10134">
    <property type="entry name" value="CYTOCHROME B-C1 COMPLEX SUBUNIT RIESKE, MITOCHONDRIAL"/>
    <property type="match status" value="1"/>
</dbReference>
<dbReference type="SUPFAM" id="SSF50022">
    <property type="entry name" value="ISP domain"/>
    <property type="match status" value="1"/>
</dbReference>
<dbReference type="NCBIfam" id="NF010001">
    <property type="entry name" value="PRK13474.1"/>
    <property type="match status" value="1"/>
</dbReference>
<dbReference type="PRINTS" id="PR00162">
    <property type="entry name" value="RIESKE"/>
</dbReference>
<evidence type="ECO:0000256" key="18">
    <source>
        <dbReference type="SAM" id="Phobius"/>
    </source>
</evidence>
<dbReference type="GO" id="GO:0051537">
    <property type="term" value="F:2 iron, 2 sulfur cluster binding"/>
    <property type="evidence" value="ECO:0007669"/>
    <property type="project" value="UniProtKB-KW"/>
</dbReference>
<keyword evidence="9" id="KW-0249">Electron transport</keyword>
<evidence type="ECO:0000256" key="8">
    <source>
        <dbReference type="ARBA" id="ARBA00022967"/>
    </source>
</evidence>
<keyword evidence="5 18" id="KW-0812">Transmembrane</keyword>
<dbReference type="CDD" id="cd03471">
    <property type="entry name" value="Rieske_cytochrome_b6f"/>
    <property type="match status" value="1"/>
</dbReference>
<keyword evidence="7" id="KW-0479">Metal-binding</keyword>
<dbReference type="InterPro" id="IPR057415">
    <property type="entry name" value="TM_PetC"/>
</dbReference>
<dbReference type="GO" id="GO:0046872">
    <property type="term" value="F:metal ion binding"/>
    <property type="evidence" value="ECO:0007669"/>
    <property type="project" value="UniProtKB-KW"/>
</dbReference>
<evidence type="ECO:0000256" key="16">
    <source>
        <dbReference type="ARBA" id="ARBA00047828"/>
    </source>
</evidence>
<evidence type="ECO:0000256" key="19">
    <source>
        <dbReference type="SAM" id="SignalP"/>
    </source>
</evidence>
<keyword evidence="11" id="KW-0408">Iron</keyword>
<dbReference type="InterPro" id="IPR017941">
    <property type="entry name" value="Rieske_2Fe-2S"/>
</dbReference>
<evidence type="ECO:0000256" key="14">
    <source>
        <dbReference type="ARBA" id="ARBA00023157"/>
    </source>
</evidence>
<comment type="caution">
    <text evidence="21">The sequence shown here is derived from an EMBL/GenBank/DDBJ whole genome shotgun (WGS) entry which is preliminary data.</text>
</comment>
<dbReference type="GO" id="GO:0016020">
    <property type="term" value="C:membrane"/>
    <property type="evidence" value="ECO:0007669"/>
    <property type="project" value="UniProtKB-SubCell"/>
</dbReference>
<evidence type="ECO:0000256" key="2">
    <source>
        <dbReference type="ARBA" id="ARBA00010651"/>
    </source>
</evidence>
<feature type="domain" description="Rieske" evidence="20">
    <location>
        <begin position="100"/>
        <end position="193"/>
    </location>
</feature>
<organism evidence="21 22">
    <name type="scientific">Chrysophaeum taylorii</name>
    <dbReference type="NCBI Taxonomy" id="2483200"/>
    <lineage>
        <taxon>Eukaryota</taxon>
        <taxon>Sar</taxon>
        <taxon>Stramenopiles</taxon>
        <taxon>Ochrophyta</taxon>
        <taxon>Pelagophyceae</taxon>
        <taxon>Pelagomonadales</taxon>
        <taxon>Pelagomonadaceae</taxon>
        <taxon>Chrysophaeum</taxon>
    </lineage>
</organism>
<evidence type="ECO:0000256" key="5">
    <source>
        <dbReference type="ARBA" id="ARBA00022692"/>
    </source>
</evidence>
<dbReference type="EMBL" id="JAQMWT010000356">
    <property type="protein sequence ID" value="KAJ8603388.1"/>
    <property type="molecule type" value="Genomic_DNA"/>
</dbReference>
<evidence type="ECO:0000256" key="15">
    <source>
        <dbReference type="ARBA" id="ARBA00034078"/>
    </source>
</evidence>
<keyword evidence="22" id="KW-1185">Reference proteome</keyword>
<keyword evidence="10 18" id="KW-1133">Transmembrane helix</keyword>
<accession>A0AAD7UFS6</accession>
<dbReference type="InterPro" id="IPR014349">
    <property type="entry name" value="Rieske_Fe-S_prot"/>
</dbReference>
<comment type="catalytic activity">
    <reaction evidence="16">
        <text>2 oxidized [plastocyanin] + a plastoquinol + 2 H(+)(in) = 2 reduced [plastocyanin] + a plastoquinone + 4 H(+)(out)</text>
        <dbReference type="Rhea" id="RHEA:22148"/>
        <dbReference type="Rhea" id="RHEA-COMP:9561"/>
        <dbReference type="Rhea" id="RHEA-COMP:9562"/>
        <dbReference type="Rhea" id="RHEA-COMP:10039"/>
        <dbReference type="Rhea" id="RHEA-COMP:10040"/>
        <dbReference type="ChEBI" id="CHEBI:15378"/>
        <dbReference type="ChEBI" id="CHEBI:17757"/>
        <dbReference type="ChEBI" id="CHEBI:29036"/>
        <dbReference type="ChEBI" id="CHEBI:49552"/>
        <dbReference type="ChEBI" id="CHEBI:62192"/>
        <dbReference type="EC" id="7.1.1.6"/>
    </reaction>
</comment>
<dbReference type="GO" id="GO:0009496">
    <property type="term" value="F:plastoquinol--plastocyanin reductase activity"/>
    <property type="evidence" value="ECO:0007669"/>
    <property type="project" value="UniProtKB-EC"/>
</dbReference>
<dbReference type="Pfam" id="PF00355">
    <property type="entry name" value="Rieske"/>
    <property type="match status" value="1"/>
</dbReference>
<evidence type="ECO:0000256" key="1">
    <source>
        <dbReference type="ARBA" id="ARBA00004167"/>
    </source>
</evidence>
<evidence type="ECO:0000256" key="13">
    <source>
        <dbReference type="ARBA" id="ARBA00023136"/>
    </source>
</evidence>
<dbReference type="EC" id="7.1.1.6" evidence="3"/>
<dbReference type="Pfam" id="PF25471">
    <property type="entry name" value="TM_PetC"/>
    <property type="match status" value="1"/>
</dbReference>
<keyword evidence="19" id="KW-0732">Signal</keyword>
<sequence>MSTTVALALLVGCASAFAPVPHASLRVAPTRALVEEGAFVPDMERRNIMNLILLFGGVGPAVTGLAVPYILFFIPNTGGGGGSGTPALTKAGDAITFEGWLGAHNVGDRELVQGLKGDATYLIVDDGKVVRDYGINAVCTHLGCVVPWNKAANKYLCPCHGSQYDQTGKVVRGPAPLSLALAHVTDDAGKVIFTPWTEQDFRTGLKPWWN</sequence>
<evidence type="ECO:0000256" key="6">
    <source>
        <dbReference type="ARBA" id="ARBA00022714"/>
    </source>
</evidence>
<evidence type="ECO:0000313" key="22">
    <source>
        <dbReference type="Proteomes" id="UP001230188"/>
    </source>
</evidence>
<dbReference type="FunFam" id="2.102.10.10:FF:000007">
    <property type="entry name" value="Cytochrome b6-f complex iron-sulfur subunit"/>
    <property type="match status" value="1"/>
</dbReference>
<gene>
    <name evidence="21" type="ORF">CTAYLR_004298</name>
</gene>
<dbReference type="Proteomes" id="UP001230188">
    <property type="component" value="Unassembled WGS sequence"/>
</dbReference>
<evidence type="ECO:0000256" key="9">
    <source>
        <dbReference type="ARBA" id="ARBA00022982"/>
    </source>
</evidence>
<evidence type="ECO:0000313" key="21">
    <source>
        <dbReference type="EMBL" id="KAJ8603388.1"/>
    </source>
</evidence>
<keyword evidence="14" id="KW-1015">Disulfide bond</keyword>
<proteinExistence type="inferred from homology"/>
<dbReference type="InterPro" id="IPR036922">
    <property type="entry name" value="Rieske_2Fe-2S_sf"/>
</dbReference>
<feature type="transmembrane region" description="Helical" evidence="18">
    <location>
        <begin position="48"/>
        <end position="74"/>
    </location>
</feature>
<feature type="chain" id="PRO_5042233794" description="plastoquinol--plastocyanin reductase" evidence="19">
    <location>
        <begin position="17"/>
        <end position="210"/>
    </location>
</feature>
<keyword evidence="6" id="KW-0001">2Fe-2S</keyword>
<dbReference type="PROSITE" id="PS51296">
    <property type="entry name" value="RIESKE"/>
    <property type="match status" value="1"/>
</dbReference>
<keyword evidence="13 18" id="KW-0472">Membrane</keyword>
<evidence type="ECO:0000256" key="17">
    <source>
        <dbReference type="ARBA" id="ARBA00060385"/>
    </source>
</evidence>
<comment type="similarity">
    <text evidence="2">Belongs to the Rieske iron-sulfur protein family.</text>
</comment>
<keyword evidence="12" id="KW-0411">Iron-sulfur</keyword>
<evidence type="ECO:0000256" key="7">
    <source>
        <dbReference type="ARBA" id="ARBA00022723"/>
    </source>
</evidence>
<protein>
    <recommendedName>
        <fullName evidence="3">plastoquinol--plastocyanin reductase</fullName>
        <ecNumber evidence="3">7.1.1.6</ecNumber>
    </recommendedName>
</protein>
<comment type="cofactor">
    <cofactor evidence="15">
        <name>[2Fe-2S] cluster</name>
        <dbReference type="ChEBI" id="CHEBI:190135"/>
    </cofactor>
</comment>
<evidence type="ECO:0000256" key="11">
    <source>
        <dbReference type="ARBA" id="ARBA00023004"/>
    </source>
</evidence>
<keyword evidence="4" id="KW-0813">Transport</keyword>
<evidence type="ECO:0000256" key="4">
    <source>
        <dbReference type="ARBA" id="ARBA00022448"/>
    </source>
</evidence>
<comment type="subcellular location">
    <subcellularLocation>
        <location evidence="1">Membrane</location>
        <topology evidence="1">Single-pass membrane protein</topology>
    </subcellularLocation>
    <subcellularLocation>
        <location evidence="17">Thylakoid</location>
    </subcellularLocation>
</comment>
<evidence type="ECO:0000259" key="20">
    <source>
        <dbReference type="PROSITE" id="PS51296"/>
    </source>
</evidence>